<accession>A0A5B2VMQ5</accession>
<name>A0A5B2VMQ5_9BACT</name>
<dbReference type="EMBL" id="VUOC01000004">
    <property type="protein sequence ID" value="KAA2240275.1"/>
    <property type="molecule type" value="Genomic_DNA"/>
</dbReference>
<keyword evidence="1" id="KW-0732">Signal</keyword>
<feature type="signal peptide" evidence="1">
    <location>
        <begin position="1"/>
        <end position="22"/>
    </location>
</feature>
<evidence type="ECO:0000313" key="2">
    <source>
        <dbReference type="EMBL" id="KAA2240275.1"/>
    </source>
</evidence>
<evidence type="ECO:0000256" key="1">
    <source>
        <dbReference type="SAM" id="SignalP"/>
    </source>
</evidence>
<dbReference type="RefSeq" id="WP_149841453.1">
    <property type="nucleotide sequence ID" value="NZ_VUOC01000004.1"/>
</dbReference>
<reference evidence="2 3" key="2">
    <citation type="submission" date="2019-09" db="EMBL/GenBank/DDBJ databases">
        <authorList>
            <person name="Jin C."/>
        </authorList>
    </citation>
    <scope>NUCLEOTIDE SEQUENCE [LARGE SCALE GENOMIC DNA]</scope>
    <source>
        <strain evidence="2 3">BN140078</strain>
    </source>
</reference>
<protein>
    <submittedName>
        <fullName evidence="2">Copper resistance protein NlpE</fullName>
    </submittedName>
</protein>
<dbReference type="Proteomes" id="UP000324611">
    <property type="component" value="Unassembled WGS sequence"/>
</dbReference>
<comment type="caution">
    <text evidence="2">The sequence shown here is derived from an EMBL/GenBank/DDBJ whole genome shotgun (WGS) entry which is preliminary data.</text>
</comment>
<keyword evidence="3" id="KW-1185">Reference proteome</keyword>
<proteinExistence type="predicted"/>
<reference evidence="2 3" key="1">
    <citation type="submission" date="2019-09" db="EMBL/GenBank/DDBJ databases">
        <title>Chitinophaga ginsengihumi sp. nov., isolated from soil of ginseng rhizosphere.</title>
        <authorList>
            <person name="Lee J."/>
        </authorList>
    </citation>
    <scope>NUCLEOTIDE SEQUENCE [LARGE SCALE GENOMIC DNA]</scope>
    <source>
        <strain evidence="2 3">BN140078</strain>
    </source>
</reference>
<dbReference type="Gene3D" id="2.40.128.640">
    <property type="match status" value="1"/>
</dbReference>
<sequence>MKYLLIAFVILFCSLTTRRSKAQTAAADNKLSQTITFRPIPKGLDVAGVFQGRPPCDGVAKQLNISVPADCPKLKWDLILYQDPTTQQPTTYALTLVGGGELFKQPDGGAYRQQSLKGKWIITKGARSDANAVVYRLALNTGAHLYLLKGDDNVLFVLDENKAFRVGNIDFSYTLNRVTLVPGNK</sequence>
<feature type="chain" id="PRO_5023093846" evidence="1">
    <location>
        <begin position="23"/>
        <end position="185"/>
    </location>
</feature>
<dbReference type="AlphaFoldDB" id="A0A5B2VMQ5"/>
<gene>
    <name evidence="2" type="ORF">F0L74_29360</name>
</gene>
<evidence type="ECO:0000313" key="3">
    <source>
        <dbReference type="Proteomes" id="UP000324611"/>
    </source>
</evidence>
<organism evidence="2 3">
    <name type="scientific">Chitinophaga agrisoli</name>
    <dbReference type="NCBI Taxonomy" id="2607653"/>
    <lineage>
        <taxon>Bacteria</taxon>
        <taxon>Pseudomonadati</taxon>
        <taxon>Bacteroidota</taxon>
        <taxon>Chitinophagia</taxon>
        <taxon>Chitinophagales</taxon>
        <taxon>Chitinophagaceae</taxon>
        <taxon>Chitinophaga</taxon>
    </lineage>
</organism>